<evidence type="ECO:0000313" key="4">
    <source>
        <dbReference type="Proteomes" id="UP000002588"/>
    </source>
</evidence>
<keyword evidence="1" id="KW-1133">Transmembrane helix</keyword>
<dbReference type="HOGENOM" id="CLU_1097685_0_0_4"/>
<keyword evidence="1" id="KW-0812">Transmembrane</keyword>
<organism evidence="3 4">
    <name type="scientific">Azoarcus sp. (strain BH72)</name>
    <dbReference type="NCBI Taxonomy" id="418699"/>
    <lineage>
        <taxon>Bacteria</taxon>
        <taxon>Pseudomonadati</taxon>
        <taxon>Pseudomonadota</taxon>
        <taxon>Betaproteobacteria</taxon>
        <taxon>Rhodocyclales</taxon>
        <taxon>Zoogloeaceae</taxon>
        <taxon>Azoarcus</taxon>
    </lineage>
</organism>
<keyword evidence="4" id="KW-1185">Reference proteome</keyword>
<feature type="chain" id="PRO_5002635197" evidence="2">
    <location>
        <begin position="31"/>
        <end position="251"/>
    </location>
</feature>
<gene>
    <name evidence="3" type="ordered locus">azo0278</name>
</gene>
<feature type="signal peptide" evidence="2">
    <location>
        <begin position="1"/>
        <end position="30"/>
    </location>
</feature>
<dbReference type="RefSeq" id="WP_011764013.1">
    <property type="nucleotide sequence ID" value="NC_008702.1"/>
</dbReference>
<accession>A1K240</accession>
<dbReference type="eggNOG" id="ENOG50339EK">
    <property type="taxonomic scope" value="Bacteria"/>
</dbReference>
<dbReference type="EMBL" id="AM406670">
    <property type="protein sequence ID" value="CAL92895.1"/>
    <property type="molecule type" value="Genomic_DNA"/>
</dbReference>
<dbReference type="Proteomes" id="UP000002588">
    <property type="component" value="Chromosome"/>
</dbReference>
<protein>
    <submittedName>
        <fullName evidence="3">Hypothetical membrane protein</fullName>
    </submittedName>
</protein>
<dbReference type="STRING" id="62928.azo0278"/>
<proteinExistence type="predicted"/>
<evidence type="ECO:0000313" key="3">
    <source>
        <dbReference type="EMBL" id="CAL92895.1"/>
    </source>
</evidence>
<evidence type="ECO:0000256" key="2">
    <source>
        <dbReference type="SAM" id="SignalP"/>
    </source>
</evidence>
<dbReference type="AlphaFoldDB" id="A1K240"/>
<reference evidence="3 4" key="1">
    <citation type="journal article" date="2006" name="Nat. Biotechnol.">
        <title>Complete genome of the mutualistic, N2-fixing grass endophyte Azoarcus sp. strain BH72.</title>
        <authorList>
            <person name="Krause A."/>
            <person name="Ramakumar A."/>
            <person name="Bartels D."/>
            <person name="Battistoni F."/>
            <person name="Bekel T."/>
            <person name="Boch J."/>
            <person name="Boehm M."/>
            <person name="Friedrich F."/>
            <person name="Hurek T."/>
            <person name="Krause L."/>
            <person name="Linke B."/>
            <person name="McHardy A.C."/>
            <person name="Sarkar A."/>
            <person name="Schneiker S."/>
            <person name="Syed A.A."/>
            <person name="Thauer R."/>
            <person name="Vorhoelter F.-J."/>
            <person name="Weidner S."/>
            <person name="Puehler A."/>
            <person name="Reinhold-Hurek B."/>
            <person name="Kaiser O."/>
            <person name="Goesmann A."/>
        </authorList>
    </citation>
    <scope>NUCLEOTIDE SEQUENCE [LARGE SCALE GENOMIC DNA]</scope>
    <source>
        <strain evidence="3 4">BH72</strain>
    </source>
</reference>
<dbReference type="KEGG" id="azo:azo0278"/>
<feature type="transmembrane region" description="Helical" evidence="1">
    <location>
        <begin position="216"/>
        <end position="237"/>
    </location>
</feature>
<name>A1K240_AZOSB</name>
<sequence length="251" mass="25785">MSLPVLTSARCLRPALMAAALTCTALPAHALVVPGALEAVEGNINNAFPFIPDPLRAQQVYDASAFAGVGGPLLLTGLAFRPDAVDGAPQAWVVPDVRIHLSTTSAGPDRLSTTFADNVGSDDTEVLRGALSLSTADLPGPGGTRLFDIVIRFTTPFRYDPARGNLLLDIFSAGGSPVVSYDAHNLAGDAISRVIGDLDTARGIADSSGLVTAFDFVALAVPAPGTLALLLAAALALPAARRRPQVLVAAR</sequence>
<keyword evidence="2" id="KW-0732">Signal</keyword>
<evidence type="ECO:0000256" key="1">
    <source>
        <dbReference type="SAM" id="Phobius"/>
    </source>
</evidence>
<keyword evidence="1" id="KW-0472">Membrane</keyword>